<gene>
    <name evidence="5" type="ORF">OSTQU699_LOCUS4126</name>
</gene>
<evidence type="ECO:0000256" key="1">
    <source>
        <dbReference type="ARBA" id="ARBA00006420"/>
    </source>
</evidence>
<dbReference type="GO" id="GO:0009536">
    <property type="term" value="C:plastid"/>
    <property type="evidence" value="ECO:0007669"/>
    <property type="project" value="UniProtKB-ARBA"/>
</dbReference>
<dbReference type="GO" id="GO:0005739">
    <property type="term" value="C:mitochondrion"/>
    <property type="evidence" value="ECO:0007669"/>
    <property type="project" value="TreeGrafter"/>
</dbReference>
<dbReference type="GO" id="GO:0005506">
    <property type="term" value="F:iron ion binding"/>
    <property type="evidence" value="ECO:0007669"/>
    <property type="project" value="InterPro"/>
</dbReference>
<dbReference type="GO" id="GO:0005198">
    <property type="term" value="F:structural molecule activity"/>
    <property type="evidence" value="ECO:0007669"/>
    <property type="project" value="UniProtKB-ARBA"/>
</dbReference>
<dbReference type="PANTHER" id="PTHR11178">
    <property type="entry name" value="IRON-SULFUR CLUSTER SCAFFOLD PROTEIN NFU-RELATED"/>
    <property type="match status" value="1"/>
</dbReference>
<reference evidence="5" key="1">
    <citation type="submission" date="2020-12" db="EMBL/GenBank/DDBJ databases">
        <authorList>
            <person name="Iha C."/>
        </authorList>
    </citation>
    <scope>NUCLEOTIDE SEQUENCE</scope>
</reference>
<dbReference type="EMBL" id="CAJHUC010000882">
    <property type="protein sequence ID" value="CAD7698767.1"/>
    <property type="molecule type" value="Genomic_DNA"/>
</dbReference>
<comment type="similarity">
    <text evidence="1">Belongs to the NifU family.</text>
</comment>
<dbReference type="InterPro" id="IPR001075">
    <property type="entry name" value="NIF_FeS_clus_asmbl_NifU_C"/>
</dbReference>
<evidence type="ECO:0000313" key="6">
    <source>
        <dbReference type="Proteomes" id="UP000708148"/>
    </source>
</evidence>
<protein>
    <recommendedName>
        <fullName evidence="4">NIF system FeS cluster assembly NifU C-terminal domain-containing protein</fullName>
    </recommendedName>
</protein>
<comment type="subunit">
    <text evidence="2">Homodimer; disulfide-linked.</text>
</comment>
<dbReference type="OrthoDB" id="565552at2759"/>
<dbReference type="AlphaFoldDB" id="A0A8S1J5I2"/>
<dbReference type="GO" id="GO:0016226">
    <property type="term" value="P:iron-sulfur cluster assembly"/>
    <property type="evidence" value="ECO:0007669"/>
    <property type="project" value="InterPro"/>
</dbReference>
<sequence length="451" mass="48869">MAGVGARYGPPVDPCIALGRAHWIRSLRSPADRRAGFESSASASRRTLQRAAGEEVPGALSSAVVTDDNVPEGHQGLHGYLYGEGGADEHEGRAYEFRRGEDDGSTTLPVSAYLETRDGEKPVGVYALYDVDRNLQYVGFSRNIVLAVKAHAGRVGEDRCAFIRPMVFMNRAMATRSNLEREARNWMDQAGTVPPGNGVEAHLWEGSEGVKSMSSRELEEYEGKKLKLRKAMGENLHDDVAGETAGAKERRMRTIRAVEGDDWSAVIDEQTRQAAGGAPEPVISPFARAQVHRKIGNASQRAELTVENVDAALDEVRPYLISDGGNIEVAGVQGGTVLVRLQGACGTCPSSTATMKMGIERTLRASFGDRLKEIIQVDQQDTSASAASVDEHLNILRPAIEGYGGHVRVVGVEEGVCELQFKGPMPISKGIEAAIKDKFPDVRKVNFVDWQ</sequence>
<dbReference type="InterPro" id="IPR034904">
    <property type="entry name" value="FSCA_dom_sf"/>
</dbReference>
<feature type="region of interest" description="Disordered" evidence="3">
    <location>
        <begin position="34"/>
        <end position="55"/>
    </location>
</feature>
<name>A0A8S1J5I2_9CHLO</name>
<accession>A0A8S1J5I2</accession>
<evidence type="ECO:0000313" key="5">
    <source>
        <dbReference type="EMBL" id="CAD7698767.1"/>
    </source>
</evidence>
<feature type="domain" description="NIF system FeS cluster assembly NifU C-terminal" evidence="4">
    <location>
        <begin position="309"/>
        <end position="368"/>
    </location>
</feature>
<organism evidence="5 6">
    <name type="scientific">Ostreobium quekettii</name>
    <dbReference type="NCBI Taxonomy" id="121088"/>
    <lineage>
        <taxon>Eukaryota</taxon>
        <taxon>Viridiplantae</taxon>
        <taxon>Chlorophyta</taxon>
        <taxon>core chlorophytes</taxon>
        <taxon>Ulvophyceae</taxon>
        <taxon>TCBD clade</taxon>
        <taxon>Bryopsidales</taxon>
        <taxon>Ostreobineae</taxon>
        <taxon>Ostreobiaceae</taxon>
        <taxon>Ostreobium</taxon>
    </lineage>
</organism>
<dbReference type="FunFam" id="3.30.300.130:FF:000003">
    <property type="entry name" value="NifU-like protein 3, chloroplastic"/>
    <property type="match status" value="1"/>
</dbReference>
<dbReference type="PANTHER" id="PTHR11178:SF15">
    <property type="entry name" value="NIFU-LIKE PROTEIN 1, CHLOROPLASTIC"/>
    <property type="match status" value="1"/>
</dbReference>
<dbReference type="Proteomes" id="UP000708148">
    <property type="component" value="Unassembled WGS sequence"/>
</dbReference>
<dbReference type="Gene3D" id="3.30.300.130">
    <property type="entry name" value="Fe-S cluster assembly (FSCA)"/>
    <property type="match status" value="2"/>
</dbReference>
<evidence type="ECO:0000256" key="2">
    <source>
        <dbReference type="ARBA" id="ARBA00011748"/>
    </source>
</evidence>
<dbReference type="Pfam" id="PF01106">
    <property type="entry name" value="NifU"/>
    <property type="match status" value="1"/>
</dbReference>
<proteinExistence type="inferred from homology"/>
<evidence type="ECO:0000259" key="4">
    <source>
        <dbReference type="Pfam" id="PF01106"/>
    </source>
</evidence>
<evidence type="ECO:0000256" key="3">
    <source>
        <dbReference type="SAM" id="MobiDB-lite"/>
    </source>
</evidence>
<dbReference type="GO" id="GO:0051536">
    <property type="term" value="F:iron-sulfur cluster binding"/>
    <property type="evidence" value="ECO:0007669"/>
    <property type="project" value="InterPro"/>
</dbReference>
<comment type="caution">
    <text evidence="5">The sequence shown here is derived from an EMBL/GenBank/DDBJ whole genome shotgun (WGS) entry which is preliminary data.</text>
</comment>
<dbReference type="SUPFAM" id="SSF117916">
    <property type="entry name" value="Fe-S cluster assembly (FSCA) domain-like"/>
    <property type="match status" value="2"/>
</dbReference>
<keyword evidence="6" id="KW-1185">Reference proteome</keyword>